<evidence type="ECO:0000313" key="2">
    <source>
        <dbReference type="Proteomes" id="UP000814033"/>
    </source>
</evidence>
<dbReference type="EMBL" id="MU275852">
    <property type="protein sequence ID" value="KAI0051496.1"/>
    <property type="molecule type" value="Genomic_DNA"/>
</dbReference>
<organism evidence="1 2">
    <name type="scientific">Auriscalpium vulgare</name>
    <dbReference type="NCBI Taxonomy" id="40419"/>
    <lineage>
        <taxon>Eukaryota</taxon>
        <taxon>Fungi</taxon>
        <taxon>Dikarya</taxon>
        <taxon>Basidiomycota</taxon>
        <taxon>Agaricomycotina</taxon>
        <taxon>Agaricomycetes</taxon>
        <taxon>Russulales</taxon>
        <taxon>Auriscalpiaceae</taxon>
        <taxon>Auriscalpium</taxon>
    </lineage>
</organism>
<dbReference type="Proteomes" id="UP000814033">
    <property type="component" value="Unassembled WGS sequence"/>
</dbReference>
<accession>A0ACB8S6G8</accession>
<reference evidence="1" key="2">
    <citation type="journal article" date="2022" name="New Phytol.">
        <title>Evolutionary transition to the ectomycorrhizal habit in the genomes of a hyperdiverse lineage of mushroom-forming fungi.</title>
        <authorList>
            <person name="Looney B."/>
            <person name="Miyauchi S."/>
            <person name="Morin E."/>
            <person name="Drula E."/>
            <person name="Courty P.E."/>
            <person name="Kohler A."/>
            <person name="Kuo A."/>
            <person name="LaButti K."/>
            <person name="Pangilinan J."/>
            <person name="Lipzen A."/>
            <person name="Riley R."/>
            <person name="Andreopoulos W."/>
            <person name="He G."/>
            <person name="Johnson J."/>
            <person name="Nolan M."/>
            <person name="Tritt A."/>
            <person name="Barry K.W."/>
            <person name="Grigoriev I.V."/>
            <person name="Nagy L.G."/>
            <person name="Hibbett D."/>
            <person name="Henrissat B."/>
            <person name="Matheny P.B."/>
            <person name="Labbe J."/>
            <person name="Martin F.M."/>
        </authorList>
    </citation>
    <scope>NUCLEOTIDE SEQUENCE</scope>
    <source>
        <strain evidence="1">FP105234-sp</strain>
    </source>
</reference>
<gene>
    <name evidence="1" type="ORF">FA95DRAFT_282892</name>
</gene>
<sequence length="202" mass="21537">MSAGGDTRPTAHRPTSASHLVVDIRPSPREPRQPEHRISVTGGGYGKRRAGCPTIEAAGGRIRRRTRRLELGRGTVVGTPTRASAMYQPSAGILAKDARCMRRQREAAGEGARGDLGAQPEAIELGEQPRCLEDDGGRREMRVVACRSWNARLRRHRADSQGGRRAMCAANTLGRSGRRGLSAEGCCALVAPGAGDASARAH</sequence>
<evidence type="ECO:0000313" key="1">
    <source>
        <dbReference type="EMBL" id="KAI0051496.1"/>
    </source>
</evidence>
<name>A0ACB8S6G8_9AGAM</name>
<protein>
    <submittedName>
        <fullName evidence="1">Uncharacterized protein</fullName>
    </submittedName>
</protein>
<reference evidence="1" key="1">
    <citation type="submission" date="2021-02" db="EMBL/GenBank/DDBJ databases">
        <authorList>
            <consortium name="DOE Joint Genome Institute"/>
            <person name="Ahrendt S."/>
            <person name="Looney B.P."/>
            <person name="Miyauchi S."/>
            <person name="Morin E."/>
            <person name="Drula E."/>
            <person name="Courty P.E."/>
            <person name="Chicoki N."/>
            <person name="Fauchery L."/>
            <person name="Kohler A."/>
            <person name="Kuo A."/>
            <person name="Labutti K."/>
            <person name="Pangilinan J."/>
            <person name="Lipzen A."/>
            <person name="Riley R."/>
            <person name="Andreopoulos W."/>
            <person name="He G."/>
            <person name="Johnson J."/>
            <person name="Barry K.W."/>
            <person name="Grigoriev I.V."/>
            <person name="Nagy L."/>
            <person name="Hibbett D."/>
            <person name="Henrissat B."/>
            <person name="Matheny P.B."/>
            <person name="Labbe J."/>
            <person name="Martin F."/>
        </authorList>
    </citation>
    <scope>NUCLEOTIDE SEQUENCE</scope>
    <source>
        <strain evidence="1">FP105234-sp</strain>
    </source>
</reference>
<comment type="caution">
    <text evidence="1">The sequence shown here is derived from an EMBL/GenBank/DDBJ whole genome shotgun (WGS) entry which is preliminary data.</text>
</comment>
<keyword evidence="2" id="KW-1185">Reference proteome</keyword>
<proteinExistence type="predicted"/>